<dbReference type="RefSeq" id="XP_062721920.1">
    <property type="nucleotide sequence ID" value="XM_062870737.1"/>
</dbReference>
<dbReference type="InterPro" id="IPR051317">
    <property type="entry name" value="Gfo/Idh/MocA_oxidoreduct"/>
</dbReference>
<dbReference type="AlphaFoldDB" id="A0AAJ0M212"/>
<dbReference type="InterPro" id="IPR036291">
    <property type="entry name" value="NAD(P)-bd_dom_sf"/>
</dbReference>
<proteinExistence type="predicted"/>
<dbReference type="Gene3D" id="3.40.50.720">
    <property type="entry name" value="NAD(P)-binding Rossmann-like Domain"/>
    <property type="match status" value="1"/>
</dbReference>
<sequence>MSSTPIRVGIIGLSSSATTSWAADAHLPCFDTAAGRERYQIVALCNSSVAAAQAAIKTYNLPPDTKAYGSPADLAADPDVELVLVNTRVDKHFETTLPSLKAGKDVYIEWPIASNAADIDRLVVAARRSGSRALVGLQGRWAPPVLKLKELLDRSEELGLGRLLSSEVRAYGGTRDREILPVGLKYFAERAVGGNPITIGVGHVIDYVQSVVGELVPGSVHTHLQLQRPEVRVRDPAQNDRIVDTIRSDVPDLLSLHGTVTSSRTHNQPASLIFTFRRGQPFPGTPAFTWTLHCTAGEIRLVAPSGISLQADGAQDVTIQLHRFDSDTVEEVPWGWDERQRQVPLRARSVQTVLYAYADAKRKGFGKDEGRDGWVELEDAAVRAAQIAGWLDGFQA</sequence>
<comment type="caution">
    <text evidence="3">The sequence shown here is derived from an EMBL/GenBank/DDBJ whole genome shotgun (WGS) entry which is preliminary data.</text>
</comment>
<name>A0AAJ0M212_9PEZI</name>
<dbReference type="SUPFAM" id="SSF55347">
    <property type="entry name" value="Glyceraldehyde-3-phosphate dehydrogenase-like, C-terminal domain"/>
    <property type="match status" value="1"/>
</dbReference>
<dbReference type="Gene3D" id="3.30.360.10">
    <property type="entry name" value="Dihydrodipicolinate Reductase, domain 2"/>
    <property type="match status" value="1"/>
</dbReference>
<dbReference type="InterPro" id="IPR000683">
    <property type="entry name" value="Gfo/Idh/MocA-like_OxRdtase_N"/>
</dbReference>
<dbReference type="EMBL" id="JAUDZG010000004">
    <property type="protein sequence ID" value="KAK3306140.1"/>
    <property type="molecule type" value="Genomic_DNA"/>
</dbReference>
<dbReference type="GeneID" id="87889566"/>
<evidence type="ECO:0000259" key="1">
    <source>
        <dbReference type="Pfam" id="PF01408"/>
    </source>
</evidence>
<evidence type="ECO:0000313" key="3">
    <source>
        <dbReference type="EMBL" id="KAK3306140.1"/>
    </source>
</evidence>
<keyword evidence="4" id="KW-1185">Reference proteome</keyword>
<dbReference type="GO" id="GO:0000166">
    <property type="term" value="F:nucleotide binding"/>
    <property type="evidence" value="ECO:0007669"/>
    <property type="project" value="InterPro"/>
</dbReference>
<dbReference type="Pfam" id="PF22685">
    <property type="entry name" value="Gal80p_C-like"/>
    <property type="match status" value="1"/>
</dbReference>
<evidence type="ECO:0000313" key="4">
    <source>
        <dbReference type="Proteomes" id="UP001273166"/>
    </source>
</evidence>
<protein>
    <submittedName>
        <fullName evidence="3">Oxidoreductase</fullName>
    </submittedName>
</protein>
<dbReference type="PANTHER" id="PTHR43708">
    <property type="entry name" value="CONSERVED EXPRESSED OXIDOREDUCTASE (EUROFUNG)"/>
    <property type="match status" value="1"/>
</dbReference>
<evidence type="ECO:0000259" key="2">
    <source>
        <dbReference type="Pfam" id="PF22685"/>
    </source>
</evidence>
<accession>A0AAJ0M212</accession>
<feature type="domain" description="Gfo/Idh/MocA-like oxidoreductase N-terminal" evidence="1">
    <location>
        <begin position="6"/>
        <end position="136"/>
    </location>
</feature>
<dbReference type="InterPro" id="IPR055080">
    <property type="entry name" value="Gal80p-like_C"/>
</dbReference>
<dbReference type="Pfam" id="PF01408">
    <property type="entry name" value="GFO_IDH_MocA"/>
    <property type="match status" value="1"/>
</dbReference>
<gene>
    <name evidence="3" type="ORF">B0T15DRAFT_567847</name>
</gene>
<reference evidence="3" key="1">
    <citation type="journal article" date="2023" name="Mol. Phylogenet. Evol.">
        <title>Genome-scale phylogeny and comparative genomics of the fungal order Sordariales.</title>
        <authorList>
            <person name="Hensen N."/>
            <person name="Bonometti L."/>
            <person name="Westerberg I."/>
            <person name="Brannstrom I.O."/>
            <person name="Guillou S."/>
            <person name="Cros-Aarteil S."/>
            <person name="Calhoun S."/>
            <person name="Haridas S."/>
            <person name="Kuo A."/>
            <person name="Mondo S."/>
            <person name="Pangilinan J."/>
            <person name="Riley R."/>
            <person name="LaButti K."/>
            <person name="Andreopoulos B."/>
            <person name="Lipzen A."/>
            <person name="Chen C."/>
            <person name="Yan M."/>
            <person name="Daum C."/>
            <person name="Ng V."/>
            <person name="Clum A."/>
            <person name="Steindorff A."/>
            <person name="Ohm R.A."/>
            <person name="Martin F."/>
            <person name="Silar P."/>
            <person name="Natvig D.O."/>
            <person name="Lalanne C."/>
            <person name="Gautier V."/>
            <person name="Ament-Velasquez S.L."/>
            <person name="Kruys A."/>
            <person name="Hutchinson M.I."/>
            <person name="Powell A.J."/>
            <person name="Barry K."/>
            <person name="Miller A.N."/>
            <person name="Grigoriev I.V."/>
            <person name="Debuchy R."/>
            <person name="Gladieux P."/>
            <person name="Hiltunen Thoren M."/>
            <person name="Johannesson H."/>
        </authorList>
    </citation>
    <scope>NUCLEOTIDE SEQUENCE</scope>
    <source>
        <strain evidence="3">CBS 333.67</strain>
    </source>
</reference>
<organism evidence="3 4">
    <name type="scientific">Chaetomium strumarium</name>
    <dbReference type="NCBI Taxonomy" id="1170767"/>
    <lineage>
        <taxon>Eukaryota</taxon>
        <taxon>Fungi</taxon>
        <taxon>Dikarya</taxon>
        <taxon>Ascomycota</taxon>
        <taxon>Pezizomycotina</taxon>
        <taxon>Sordariomycetes</taxon>
        <taxon>Sordariomycetidae</taxon>
        <taxon>Sordariales</taxon>
        <taxon>Chaetomiaceae</taxon>
        <taxon>Chaetomium</taxon>
    </lineage>
</organism>
<dbReference type="PANTHER" id="PTHR43708:SF1">
    <property type="entry name" value="GALACTOSE_LACTOSE METABOLISM REGULATORY PROTEIN GAL80"/>
    <property type="match status" value="1"/>
</dbReference>
<feature type="domain" description="Gal80p-like C-terminal" evidence="2">
    <location>
        <begin position="143"/>
        <end position="301"/>
    </location>
</feature>
<dbReference type="Proteomes" id="UP001273166">
    <property type="component" value="Unassembled WGS sequence"/>
</dbReference>
<dbReference type="SUPFAM" id="SSF51735">
    <property type="entry name" value="NAD(P)-binding Rossmann-fold domains"/>
    <property type="match status" value="1"/>
</dbReference>
<reference evidence="3" key="2">
    <citation type="submission" date="2023-06" db="EMBL/GenBank/DDBJ databases">
        <authorList>
            <consortium name="Lawrence Berkeley National Laboratory"/>
            <person name="Mondo S.J."/>
            <person name="Hensen N."/>
            <person name="Bonometti L."/>
            <person name="Westerberg I."/>
            <person name="Brannstrom I.O."/>
            <person name="Guillou S."/>
            <person name="Cros-Aarteil S."/>
            <person name="Calhoun S."/>
            <person name="Haridas S."/>
            <person name="Kuo A."/>
            <person name="Pangilinan J."/>
            <person name="Riley R."/>
            <person name="Labutti K."/>
            <person name="Andreopoulos B."/>
            <person name="Lipzen A."/>
            <person name="Chen C."/>
            <person name="Yanf M."/>
            <person name="Daum C."/>
            <person name="Ng V."/>
            <person name="Clum A."/>
            <person name="Steindorff A."/>
            <person name="Ohm R."/>
            <person name="Martin F."/>
            <person name="Silar P."/>
            <person name="Natvig D."/>
            <person name="Lalanne C."/>
            <person name="Gautier V."/>
            <person name="Ament-Velasquez S.L."/>
            <person name="Kruys A."/>
            <person name="Hutchinson M.I."/>
            <person name="Powell A.J."/>
            <person name="Barry K."/>
            <person name="Miller A.N."/>
            <person name="Grigoriev I.V."/>
            <person name="Debuchy R."/>
            <person name="Gladieux P."/>
            <person name="Thoren M.H."/>
            <person name="Johannesson H."/>
        </authorList>
    </citation>
    <scope>NUCLEOTIDE SEQUENCE</scope>
    <source>
        <strain evidence="3">CBS 333.67</strain>
    </source>
</reference>